<evidence type="ECO:0000259" key="1">
    <source>
        <dbReference type="PROSITE" id="PS50404"/>
    </source>
</evidence>
<gene>
    <name evidence="2" type="ORF">BJX68DRAFT_265907</name>
</gene>
<dbReference type="PANTHER" id="PTHR42673:SF4">
    <property type="entry name" value="MALEYLACETOACETATE ISOMERASE"/>
    <property type="match status" value="1"/>
</dbReference>
<dbReference type="SUPFAM" id="SSF52833">
    <property type="entry name" value="Thioredoxin-like"/>
    <property type="match status" value="1"/>
</dbReference>
<dbReference type="PANTHER" id="PTHR42673">
    <property type="entry name" value="MALEYLACETOACETATE ISOMERASE"/>
    <property type="match status" value="1"/>
</dbReference>
<dbReference type="Pfam" id="PF02798">
    <property type="entry name" value="GST_N"/>
    <property type="match status" value="1"/>
</dbReference>
<dbReference type="Gene3D" id="1.20.1050.10">
    <property type="match status" value="1"/>
</dbReference>
<dbReference type="GeneID" id="98160512"/>
<evidence type="ECO:0000313" key="2">
    <source>
        <dbReference type="EMBL" id="KAL2851664.1"/>
    </source>
</evidence>
<dbReference type="SUPFAM" id="SSF47616">
    <property type="entry name" value="GST C-terminal domain-like"/>
    <property type="match status" value="1"/>
</dbReference>
<reference evidence="2 3" key="1">
    <citation type="submission" date="2024-07" db="EMBL/GenBank/DDBJ databases">
        <title>Section-level genome sequencing and comparative genomics of Aspergillus sections Usti and Cavernicolus.</title>
        <authorList>
            <consortium name="Lawrence Berkeley National Laboratory"/>
            <person name="Nybo J.L."/>
            <person name="Vesth T.C."/>
            <person name="Theobald S."/>
            <person name="Frisvad J.C."/>
            <person name="Larsen T.O."/>
            <person name="Kjaerboelling I."/>
            <person name="Rothschild-Mancinelli K."/>
            <person name="Lyhne E.K."/>
            <person name="Kogle M.E."/>
            <person name="Barry K."/>
            <person name="Clum A."/>
            <person name="Na H."/>
            <person name="Ledsgaard L."/>
            <person name="Lin J."/>
            <person name="Lipzen A."/>
            <person name="Kuo A."/>
            <person name="Riley R."/>
            <person name="Mondo S."/>
            <person name="LaButti K."/>
            <person name="Haridas S."/>
            <person name="Pangalinan J."/>
            <person name="Salamov A.A."/>
            <person name="Simmons B.A."/>
            <person name="Magnuson J.K."/>
            <person name="Chen J."/>
            <person name="Drula E."/>
            <person name="Henrissat B."/>
            <person name="Wiebenga A."/>
            <person name="Lubbers R.J."/>
            <person name="Gomes A.C."/>
            <person name="Macurrencykelacurrency M.R."/>
            <person name="Stajich J."/>
            <person name="Grigoriev I.V."/>
            <person name="Mortensen U.H."/>
            <person name="De vries R.P."/>
            <person name="Baker S.E."/>
            <person name="Andersen M.R."/>
        </authorList>
    </citation>
    <scope>NUCLEOTIDE SEQUENCE [LARGE SCALE GENOMIC DNA]</scope>
    <source>
        <strain evidence="2 3">CBS 756.74</strain>
    </source>
</reference>
<dbReference type="EMBL" id="JBFXLR010000017">
    <property type="protein sequence ID" value="KAL2851664.1"/>
    <property type="molecule type" value="Genomic_DNA"/>
</dbReference>
<dbReference type="RefSeq" id="XP_070899921.1">
    <property type="nucleotide sequence ID" value="XM_071045348.1"/>
</dbReference>
<dbReference type="CDD" id="cd00570">
    <property type="entry name" value="GST_N_family"/>
    <property type="match status" value="1"/>
</dbReference>
<organism evidence="2 3">
    <name type="scientific">Aspergillus pseudodeflectus</name>
    <dbReference type="NCBI Taxonomy" id="176178"/>
    <lineage>
        <taxon>Eukaryota</taxon>
        <taxon>Fungi</taxon>
        <taxon>Dikarya</taxon>
        <taxon>Ascomycota</taxon>
        <taxon>Pezizomycotina</taxon>
        <taxon>Eurotiomycetes</taxon>
        <taxon>Eurotiomycetidae</taxon>
        <taxon>Eurotiales</taxon>
        <taxon>Aspergillaceae</taxon>
        <taxon>Aspergillus</taxon>
        <taxon>Aspergillus subgen. Nidulantes</taxon>
    </lineage>
</organism>
<dbReference type="Gene3D" id="3.40.30.10">
    <property type="entry name" value="Glutaredoxin"/>
    <property type="match status" value="1"/>
</dbReference>
<protein>
    <recommendedName>
        <fullName evidence="1">GST N-terminal domain-containing protein</fullName>
    </recommendedName>
</protein>
<dbReference type="Proteomes" id="UP001610444">
    <property type="component" value="Unassembled WGS sequence"/>
</dbReference>
<evidence type="ECO:0000313" key="3">
    <source>
        <dbReference type="Proteomes" id="UP001610444"/>
    </source>
</evidence>
<dbReference type="InterPro" id="IPR036282">
    <property type="entry name" value="Glutathione-S-Trfase_C_sf"/>
</dbReference>
<comment type="caution">
    <text evidence="2">The sequence shown here is derived from an EMBL/GenBank/DDBJ whole genome shotgun (WGS) entry which is preliminary data.</text>
</comment>
<sequence>MSVAHKAKVDKLTLYAYTGSQWAYVPLLGLLEKGYKPDEYDIVNIDLVTGANFDPDYLQINPNGTIPSLVGPSLSRPLVDSVEILEYLDRSRPNTSPLTPADSASKARVQQLIDFVHSAQADTNLVLLQARSHEELAEKKKSPWMTFLSNRQAVLEKYRAKDPTHPFYDRKAAENGALLGLYTSDLSPEHTTFFERTHAQYRDFAAGLDHLDSLLVLPYAVGSGVTAADLHIAPWLAHAMWGAGGQDLNDFGRLENLIQQSVPEFQIGGRIKEWWANISQREPFKECYPSLH</sequence>
<keyword evidence="3" id="KW-1185">Reference proteome</keyword>
<dbReference type="SFLD" id="SFLDS00019">
    <property type="entry name" value="Glutathione_Transferase_(cytos"/>
    <property type="match status" value="1"/>
</dbReference>
<accession>A0ABR4KHB1</accession>
<proteinExistence type="predicted"/>
<dbReference type="InterPro" id="IPR036249">
    <property type="entry name" value="Thioredoxin-like_sf"/>
</dbReference>
<name>A0ABR4KHB1_9EURO</name>
<dbReference type="InterPro" id="IPR040079">
    <property type="entry name" value="Glutathione_S-Trfase"/>
</dbReference>
<dbReference type="SFLD" id="SFLDG00358">
    <property type="entry name" value="Main_(cytGST)"/>
    <property type="match status" value="1"/>
</dbReference>
<dbReference type="PROSITE" id="PS50404">
    <property type="entry name" value="GST_NTER"/>
    <property type="match status" value="1"/>
</dbReference>
<feature type="domain" description="GST N-terminal" evidence="1">
    <location>
        <begin position="10"/>
        <end position="96"/>
    </location>
</feature>
<dbReference type="InterPro" id="IPR004045">
    <property type="entry name" value="Glutathione_S-Trfase_N"/>
</dbReference>